<organism evidence="3 4">
    <name type="scientific">Bradyrhizobium aeschynomenes</name>
    <dbReference type="NCBI Taxonomy" id="2734909"/>
    <lineage>
        <taxon>Bacteria</taxon>
        <taxon>Pseudomonadati</taxon>
        <taxon>Pseudomonadota</taxon>
        <taxon>Alphaproteobacteria</taxon>
        <taxon>Hyphomicrobiales</taxon>
        <taxon>Nitrobacteraceae</taxon>
        <taxon>Bradyrhizobium</taxon>
    </lineage>
</organism>
<keyword evidence="3" id="KW-0966">Cell projection</keyword>
<dbReference type="InterPro" id="IPR038610">
    <property type="entry name" value="FliK-like_C_sf"/>
</dbReference>
<dbReference type="Gene3D" id="3.30.750.140">
    <property type="match status" value="1"/>
</dbReference>
<evidence type="ECO:0000259" key="2">
    <source>
        <dbReference type="Pfam" id="PF02120"/>
    </source>
</evidence>
<keyword evidence="4" id="KW-1185">Reference proteome</keyword>
<feature type="region of interest" description="Disordered" evidence="1">
    <location>
        <begin position="263"/>
        <end position="291"/>
    </location>
</feature>
<accession>A0ABX2CRH2</accession>
<comment type="caution">
    <text evidence="3">The sequence shown here is derived from an EMBL/GenBank/DDBJ whole genome shotgun (WGS) entry which is preliminary data.</text>
</comment>
<gene>
    <name evidence="3" type="ORF">HL667_33815</name>
</gene>
<feature type="region of interest" description="Disordered" evidence="1">
    <location>
        <begin position="1"/>
        <end position="23"/>
    </location>
</feature>
<keyword evidence="3" id="KW-0969">Cilium</keyword>
<evidence type="ECO:0000256" key="1">
    <source>
        <dbReference type="SAM" id="MobiDB-lite"/>
    </source>
</evidence>
<dbReference type="Proteomes" id="UP000886476">
    <property type="component" value="Unassembled WGS sequence"/>
</dbReference>
<feature type="compositionally biased region" description="Low complexity" evidence="1">
    <location>
        <begin position="263"/>
        <end position="273"/>
    </location>
</feature>
<name>A0ABX2CRH2_9BRAD</name>
<proteinExistence type="predicted"/>
<feature type="domain" description="Flagellar hook-length control protein-like C-terminal" evidence="2">
    <location>
        <begin position="456"/>
        <end position="532"/>
    </location>
</feature>
<reference evidence="3" key="1">
    <citation type="submission" date="2020-05" db="EMBL/GenBank/DDBJ databases">
        <title>Nod-independent and nitrogen-fixing Bradyrhizobium aeschynomene sp. nov. isolated from nodules of Aeschynomene indica.</title>
        <authorList>
            <person name="Zhang Z."/>
        </authorList>
    </citation>
    <scope>NUCLEOTIDE SEQUENCE</scope>
    <source>
        <strain evidence="3">83012</strain>
    </source>
</reference>
<dbReference type="EMBL" id="JABFDN010000030">
    <property type="protein sequence ID" value="NPU70010.1"/>
    <property type="molecule type" value="Genomic_DNA"/>
</dbReference>
<dbReference type="RefSeq" id="WP_172115572.1">
    <property type="nucleotide sequence ID" value="NZ_JABFDN010000030.1"/>
</dbReference>
<protein>
    <submittedName>
        <fullName evidence="3">Flagellar hook-length control protein FliK</fullName>
    </submittedName>
</protein>
<evidence type="ECO:0000313" key="3">
    <source>
        <dbReference type="EMBL" id="NPU70010.1"/>
    </source>
</evidence>
<dbReference type="InterPro" id="IPR021136">
    <property type="entry name" value="Flagellar_hook_control-like_C"/>
</dbReference>
<dbReference type="Pfam" id="PF02120">
    <property type="entry name" value="Flg_hook"/>
    <property type="match status" value="1"/>
</dbReference>
<feature type="compositionally biased region" description="Pro residues" evidence="1">
    <location>
        <begin position="1"/>
        <end position="10"/>
    </location>
</feature>
<evidence type="ECO:0000313" key="4">
    <source>
        <dbReference type="Proteomes" id="UP000886476"/>
    </source>
</evidence>
<sequence length="547" mass="55595">MVQSVTPPPSVSAVRGVGNSPSGTTVAGATTLQAGALLSARVQQVLAENLVQIAIGNLSMELASELPLQAGQSVQVAVSQTAQGLQLAIVGQGSGAATGTSGTPTPAATVVDVTGRLAPTLAPPADPLTGLERLAVSIASEEAATRQGSQGQLFADLQAVADSPNLPPALRAAVAQVLAQQTQLSTGLTAQDVQTAVQTSGLFLESSLATGNAGGPDLKAALIVLRQTLASVLQTVDPGATGSTTPSPGASYASALSEAGRAAAAQQQNAAPSLVPDIDIELPPQPWATGMGRADVTSAGLTGSALIETLTGAKAQSLTPGAVLAVLQEAQQQIPRAAGLLPGRNTNGRGDAVVRTNTPPPPFRGGAPVPQHVATPTLGSDMPLPAIAHRLLDETDQALSRQTLLQVASLPDRPDASTARADSTLPRWNFEIPFATPQGTAMAQFEISRDGGTQAPDAAKRVWRARFSLDVEPAGPVHALISFSAERTSVRMWAERPVTAARLRAGLSDLSQALSRAELSPADLVVQDGAPPAVMPPKAGHFLDRAL</sequence>
<keyword evidence="3" id="KW-0282">Flagellum</keyword>